<keyword evidence="7" id="KW-0520">NAD</keyword>
<evidence type="ECO:0000256" key="3">
    <source>
        <dbReference type="ARBA" id="ARBA00022630"/>
    </source>
</evidence>
<name>A0A2S0MEK9_9BURK</name>
<dbReference type="Pfam" id="PF00881">
    <property type="entry name" value="Nitroreductase"/>
    <property type="match status" value="1"/>
</dbReference>
<evidence type="ECO:0000256" key="5">
    <source>
        <dbReference type="ARBA" id="ARBA00022857"/>
    </source>
</evidence>
<dbReference type="PANTHER" id="PTHR43821">
    <property type="entry name" value="NAD(P)H NITROREDUCTASE YDJA-RELATED"/>
    <property type="match status" value="1"/>
</dbReference>
<dbReference type="Proteomes" id="UP000239709">
    <property type="component" value="Chromosome"/>
</dbReference>
<sequence>MIRGTATSPEKDEPATLQVAANGFEPIARVDFDRARDLIQSRRHVGPRWLVDPGPNSDQLEELLWLAAAAPDHGRLIPWRFVLVPAESRHLLGRAFALALLDRDPGASEEQLVTAREKADRAPVLLVAIACTVSDRADVPPVDQLVSLGAAIQNIQLGAVAMGFSVGLSSGRAMDSMHVRSLFELAESERAICCISIGRSVKSNGVGRVRPNVDDFFGVLGVPRSQSL</sequence>
<dbReference type="GO" id="GO:0016491">
    <property type="term" value="F:oxidoreductase activity"/>
    <property type="evidence" value="ECO:0007669"/>
    <property type="project" value="UniProtKB-KW"/>
</dbReference>
<dbReference type="InterPro" id="IPR052530">
    <property type="entry name" value="NAD(P)H_nitroreductase"/>
</dbReference>
<keyword evidence="6" id="KW-0560">Oxidoreductase</keyword>
<feature type="domain" description="Nitroreductase" evidence="8">
    <location>
        <begin position="48"/>
        <end position="199"/>
    </location>
</feature>
<evidence type="ECO:0000259" key="8">
    <source>
        <dbReference type="Pfam" id="PF00881"/>
    </source>
</evidence>
<dbReference type="AlphaFoldDB" id="A0A2S0MEK9"/>
<evidence type="ECO:0000313" key="9">
    <source>
        <dbReference type="EMBL" id="AVO34308.1"/>
    </source>
</evidence>
<evidence type="ECO:0000313" key="10">
    <source>
        <dbReference type="Proteomes" id="UP000239709"/>
    </source>
</evidence>
<dbReference type="KEGG" id="otk:C6570_08740"/>
<keyword evidence="4" id="KW-0288">FMN</keyword>
<keyword evidence="5" id="KW-0521">NADP</keyword>
<comment type="similarity">
    <text evidence="2">Belongs to the nitroreductase family.</text>
</comment>
<dbReference type="CDD" id="cd02135">
    <property type="entry name" value="YdjA-like"/>
    <property type="match status" value="1"/>
</dbReference>
<dbReference type="Gene3D" id="3.40.109.10">
    <property type="entry name" value="NADH Oxidase"/>
    <property type="match status" value="1"/>
</dbReference>
<keyword evidence="10" id="KW-1185">Reference proteome</keyword>
<reference evidence="9 10" key="1">
    <citation type="submission" date="2018-03" db="EMBL/GenBank/DDBJ databases">
        <title>Genome sequencing of Ottowia sp.</title>
        <authorList>
            <person name="Kim S.-J."/>
            <person name="Heo J."/>
            <person name="Kwon S.-W."/>
        </authorList>
    </citation>
    <scope>NUCLEOTIDE SEQUENCE [LARGE SCALE GENOMIC DNA]</scope>
    <source>
        <strain evidence="9 10">KADR8-3</strain>
    </source>
</reference>
<accession>A0A2S0MEK9</accession>
<dbReference type="RefSeq" id="WP_106702862.1">
    <property type="nucleotide sequence ID" value="NZ_CP027666.1"/>
</dbReference>
<evidence type="ECO:0000256" key="7">
    <source>
        <dbReference type="ARBA" id="ARBA00023027"/>
    </source>
</evidence>
<protein>
    <submittedName>
        <fullName evidence="9">Nitroreductase</fullName>
    </submittedName>
</protein>
<evidence type="ECO:0000256" key="1">
    <source>
        <dbReference type="ARBA" id="ARBA00001917"/>
    </source>
</evidence>
<gene>
    <name evidence="9" type="ORF">C6570_08740</name>
</gene>
<evidence type="ECO:0000256" key="6">
    <source>
        <dbReference type="ARBA" id="ARBA00023002"/>
    </source>
</evidence>
<dbReference type="OrthoDB" id="9804207at2"/>
<proteinExistence type="inferred from homology"/>
<comment type="cofactor">
    <cofactor evidence="1">
        <name>FMN</name>
        <dbReference type="ChEBI" id="CHEBI:58210"/>
    </cofactor>
</comment>
<dbReference type="InterPro" id="IPR026021">
    <property type="entry name" value="YdjA-like"/>
</dbReference>
<organism evidence="9 10">
    <name type="scientific">Ottowia oryzae</name>
    <dbReference type="NCBI Taxonomy" id="2109914"/>
    <lineage>
        <taxon>Bacteria</taxon>
        <taxon>Pseudomonadati</taxon>
        <taxon>Pseudomonadota</taxon>
        <taxon>Betaproteobacteria</taxon>
        <taxon>Burkholderiales</taxon>
        <taxon>Comamonadaceae</taxon>
        <taxon>Ottowia</taxon>
    </lineage>
</organism>
<keyword evidence="3" id="KW-0285">Flavoprotein</keyword>
<dbReference type="InterPro" id="IPR029479">
    <property type="entry name" value="Nitroreductase"/>
</dbReference>
<evidence type="ECO:0000256" key="4">
    <source>
        <dbReference type="ARBA" id="ARBA00022643"/>
    </source>
</evidence>
<evidence type="ECO:0000256" key="2">
    <source>
        <dbReference type="ARBA" id="ARBA00007118"/>
    </source>
</evidence>
<dbReference type="EMBL" id="CP027666">
    <property type="protein sequence ID" value="AVO34308.1"/>
    <property type="molecule type" value="Genomic_DNA"/>
</dbReference>
<dbReference type="SUPFAM" id="SSF55469">
    <property type="entry name" value="FMN-dependent nitroreductase-like"/>
    <property type="match status" value="1"/>
</dbReference>
<dbReference type="InterPro" id="IPR000415">
    <property type="entry name" value="Nitroreductase-like"/>
</dbReference>
<dbReference type="PANTHER" id="PTHR43821:SF1">
    <property type="entry name" value="NAD(P)H NITROREDUCTASE YDJA-RELATED"/>
    <property type="match status" value="1"/>
</dbReference>